<keyword evidence="3" id="KW-0813">Transport</keyword>
<dbReference type="InterPro" id="IPR003663">
    <property type="entry name" value="Sugar/inositol_transpt"/>
</dbReference>
<evidence type="ECO:0000256" key="7">
    <source>
        <dbReference type="SAM" id="Phobius"/>
    </source>
</evidence>
<dbReference type="PANTHER" id="PTHR48022">
    <property type="entry name" value="PLASTIDIC GLUCOSE TRANSPORTER 4"/>
    <property type="match status" value="1"/>
</dbReference>
<dbReference type="GO" id="GO:0016020">
    <property type="term" value="C:membrane"/>
    <property type="evidence" value="ECO:0007669"/>
    <property type="project" value="UniProtKB-SubCell"/>
</dbReference>
<feature type="transmembrane region" description="Helical" evidence="7">
    <location>
        <begin position="104"/>
        <end position="121"/>
    </location>
</feature>
<feature type="domain" description="Major facilitator superfamily (MFS) profile" evidence="8">
    <location>
        <begin position="1"/>
        <end position="382"/>
    </location>
</feature>
<dbReference type="OrthoDB" id="4044674at2759"/>
<dbReference type="InterPro" id="IPR005829">
    <property type="entry name" value="Sugar_transporter_CS"/>
</dbReference>
<comment type="subcellular location">
    <subcellularLocation>
        <location evidence="1">Membrane</location>
        <topology evidence="1">Multi-pass membrane protein</topology>
    </subcellularLocation>
</comment>
<name>A0A4P9W3K7_9FUNG</name>
<dbReference type="EMBL" id="KZ999793">
    <property type="protein sequence ID" value="RKO84726.1"/>
    <property type="molecule type" value="Genomic_DNA"/>
</dbReference>
<sequence length="420" mass="46848">MNGFGLLYGILEYNHTANGSTNFSGLIPTADNDNETSWVTSAFLLGCVGGAVWSSLLLNFQISFLAVILGRKRCIILGSLVFNAGIAMQVSADGFGLFYSGRVTSGWAIGFLSMVVSLFISETAPTTIRGRMVAIQQLMITLGILLASIANTIIIDNIDNNSSKEWRVALGLQGVPGVVLFFITFLLPMSPRWLAMKGCDAEAIAILFQLLSQEVSSPRHHPRCHRPQAGDRQRLLERDGDAWDRQSRGIYLIERIGRRKLLILGGIGMAVSHYMIVLLLNLSRSHGHGFAWAAICFVFTFEFCLASTWGPAVWVYQSEMFPLRIRSKGTGFGTISNWTNNFFITKYNPHISTSWEFYQYILYGTMCTFGTIFTYFFIPKTMGLSLEAMDELFAANKSNFKHREIAVEHDVEFSVVDKKN</sequence>
<evidence type="ECO:0000256" key="6">
    <source>
        <dbReference type="ARBA" id="ARBA00023136"/>
    </source>
</evidence>
<feature type="transmembrane region" description="Helical" evidence="7">
    <location>
        <begin position="74"/>
        <end position="92"/>
    </location>
</feature>
<evidence type="ECO:0000256" key="1">
    <source>
        <dbReference type="ARBA" id="ARBA00004141"/>
    </source>
</evidence>
<keyword evidence="10" id="KW-1185">Reference proteome</keyword>
<dbReference type="Proteomes" id="UP000269721">
    <property type="component" value="Unassembled WGS sequence"/>
</dbReference>
<feature type="transmembrane region" description="Helical" evidence="7">
    <location>
        <begin position="133"/>
        <end position="154"/>
    </location>
</feature>
<evidence type="ECO:0000313" key="10">
    <source>
        <dbReference type="Proteomes" id="UP000269721"/>
    </source>
</evidence>
<dbReference type="Gene3D" id="1.20.1250.20">
    <property type="entry name" value="MFS general substrate transporter like domains"/>
    <property type="match status" value="2"/>
</dbReference>
<dbReference type="PRINTS" id="PR00171">
    <property type="entry name" value="SUGRTRNSPORT"/>
</dbReference>
<accession>A0A4P9W3K7</accession>
<evidence type="ECO:0000313" key="9">
    <source>
        <dbReference type="EMBL" id="RKO84726.1"/>
    </source>
</evidence>
<dbReference type="GO" id="GO:0005351">
    <property type="term" value="F:carbohydrate:proton symporter activity"/>
    <property type="evidence" value="ECO:0007669"/>
    <property type="project" value="TreeGrafter"/>
</dbReference>
<evidence type="ECO:0000256" key="3">
    <source>
        <dbReference type="ARBA" id="ARBA00022448"/>
    </source>
</evidence>
<dbReference type="InterPro" id="IPR036259">
    <property type="entry name" value="MFS_trans_sf"/>
</dbReference>
<dbReference type="AlphaFoldDB" id="A0A4P9W3K7"/>
<dbReference type="InterPro" id="IPR050360">
    <property type="entry name" value="MFS_Sugar_Transporters"/>
</dbReference>
<dbReference type="SUPFAM" id="SSF103473">
    <property type="entry name" value="MFS general substrate transporter"/>
    <property type="match status" value="2"/>
</dbReference>
<dbReference type="PANTHER" id="PTHR48022:SF2">
    <property type="entry name" value="PLASTIDIC GLUCOSE TRANSPORTER 4"/>
    <property type="match status" value="1"/>
</dbReference>
<feature type="transmembrane region" description="Helical" evidence="7">
    <location>
        <begin position="289"/>
        <end position="316"/>
    </location>
</feature>
<dbReference type="InterPro" id="IPR005828">
    <property type="entry name" value="MFS_sugar_transport-like"/>
</dbReference>
<dbReference type="PROSITE" id="PS00216">
    <property type="entry name" value="SUGAR_TRANSPORT_1"/>
    <property type="match status" value="1"/>
</dbReference>
<protein>
    <recommendedName>
        <fullName evidence="8">Major facilitator superfamily (MFS) profile domain-containing protein</fullName>
    </recommendedName>
</protein>
<dbReference type="InterPro" id="IPR020846">
    <property type="entry name" value="MFS_dom"/>
</dbReference>
<keyword evidence="6 7" id="KW-0472">Membrane</keyword>
<evidence type="ECO:0000256" key="5">
    <source>
        <dbReference type="ARBA" id="ARBA00022989"/>
    </source>
</evidence>
<gene>
    <name evidence="9" type="ORF">BDK51DRAFT_26220</name>
</gene>
<proteinExistence type="inferred from homology"/>
<comment type="similarity">
    <text evidence="2">Belongs to the major facilitator superfamily. Sugar transporter (TC 2.A.1.1) family.</text>
</comment>
<feature type="transmembrane region" description="Helical" evidence="7">
    <location>
        <begin position="261"/>
        <end position="283"/>
    </location>
</feature>
<keyword evidence="4 7" id="KW-0812">Transmembrane</keyword>
<feature type="transmembrane region" description="Helical" evidence="7">
    <location>
        <begin position="360"/>
        <end position="378"/>
    </location>
</feature>
<organism evidence="9 10">
    <name type="scientific">Blyttiomyces helicus</name>
    <dbReference type="NCBI Taxonomy" id="388810"/>
    <lineage>
        <taxon>Eukaryota</taxon>
        <taxon>Fungi</taxon>
        <taxon>Fungi incertae sedis</taxon>
        <taxon>Chytridiomycota</taxon>
        <taxon>Chytridiomycota incertae sedis</taxon>
        <taxon>Chytridiomycetes</taxon>
        <taxon>Chytridiomycetes incertae sedis</taxon>
        <taxon>Blyttiomyces</taxon>
    </lineage>
</organism>
<feature type="transmembrane region" description="Helical" evidence="7">
    <location>
        <begin position="166"/>
        <end position="187"/>
    </location>
</feature>
<feature type="transmembrane region" description="Helical" evidence="7">
    <location>
        <begin position="42"/>
        <end position="67"/>
    </location>
</feature>
<dbReference type="PROSITE" id="PS50850">
    <property type="entry name" value="MFS"/>
    <property type="match status" value="1"/>
</dbReference>
<reference evidence="10" key="1">
    <citation type="journal article" date="2018" name="Nat. Microbiol.">
        <title>Leveraging single-cell genomics to expand the fungal tree of life.</title>
        <authorList>
            <person name="Ahrendt S.R."/>
            <person name="Quandt C.A."/>
            <person name="Ciobanu D."/>
            <person name="Clum A."/>
            <person name="Salamov A."/>
            <person name="Andreopoulos B."/>
            <person name="Cheng J.F."/>
            <person name="Woyke T."/>
            <person name="Pelin A."/>
            <person name="Henrissat B."/>
            <person name="Reynolds N.K."/>
            <person name="Benny G.L."/>
            <person name="Smith M.E."/>
            <person name="James T.Y."/>
            <person name="Grigoriev I.V."/>
        </authorList>
    </citation>
    <scope>NUCLEOTIDE SEQUENCE [LARGE SCALE GENOMIC DNA]</scope>
</reference>
<evidence type="ECO:0000256" key="2">
    <source>
        <dbReference type="ARBA" id="ARBA00010992"/>
    </source>
</evidence>
<dbReference type="Pfam" id="PF00083">
    <property type="entry name" value="Sugar_tr"/>
    <property type="match status" value="2"/>
</dbReference>
<keyword evidence="5 7" id="KW-1133">Transmembrane helix</keyword>
<evidence type="ECO:0000259" key="8">
    <source>
        <dbReference type="PROSITE" id="PS50850"/>
    </source>
</evidence>
<evidence type="ECO:0000256" key="4">
    <source>
        <dbReference type="ARBA" id="ARBA00022692"/>
    </source>
</evidence>